<evidence type="ECO:0000313" key="2">
    <source>
        <dbReference type="EMBL" id="KGX06950.1"/>
    </source>
</evidence>
<dbReference type="Proteomes" id="UP000030475">
    <property type="component" value="Unassembled WGS sequence"/>
</dbReference>
<protein>
    <recommendedName>
        <fullName evidence="4">Lipoprotein</fullName>
    </recommendedName>
</protein>
<sequence>MKLTASVIATAAAVSVFAVTPCHAASKAEVAHYEKQVERAATKECDGDTGDGLSTTAYSGNLAGAGPVTVISAGANGCAGGQAPRTWLWVFFADGGASQASQSPNSVESVELSGDRILVKSVEIGPEDSPNFPSHLTQLVYKVVGRKLTLVSSRLLAIKKD</sequence>
<evidence type="ECO:0008006" key="4">
    <source>
        <dbReference type="Google" id="ProtNLM"/>
    </source>
</evidence>
<feature type="chain" id="PRO_5041288888" description="Lipoprotein" evidence="1">
    <location>
        <begin position="25"/>
        <end position="161"/>
    </location>
</feature>
<feature type="signal peptide" evidence="1">
    <location>
        <begin position="1"/>
        <end position="24"/>
    </location>
</feature>
<name>A0AA40MBG3_BURPE</name>
<comment type="caution">
    <text evidence="2">The sequence shown here is derived from an EMBL/GenBank/DDBJ whole genome shotgun (WGS) entry which is preliminary data.</text>
</comment>
<reference evidence="2 3" key="1">
    <citation type="submission" date="2014-08" db="EMBL/GenBank/DDBJ databases">
        <authorList>
            <person name="Bunnell A."/>
            <person name="Chain P.S."/>
            <person name="Chertkov O."/>
            <person name="Currie B.J."/>
            <person name="Daligault H.E."/>
            <person name="Davenport K.W."/>
            <person name="Davis C."/>
            <person name="Gleasner C.D."/>
            <person name="Johnson S.L."/>
            <person name="Kaestli M."/>
            <person name="Koren S."/>
            <person name="Kunde Y.A."/>
            <person name="Mayo M."/>
            <person name="McMurry K.K."/>
            <person name="Price E.P."/>
            <person name="Reitenga K.G."/>
            <person name="Robison R."/>
            <person name="Rosovitz M.J."/>
            <person name="Sarovich D.S."/>
            <person name="Teshima H."/>
        </authorList>
    </citation>
    <scope>NUCLEOTIDE SEQUENCE [LARGE SCALE GENOMIC DNA]</scope>
    <source>
        <strain evidence="2 3">MSHR44</strain>
    </source>
</reference>
<evidence type="ECO:0000256" key="1">
    <source>
        <dbReference type="SAM" id="SignalP"/>
    </source>
</evidence>
<organism evidence="2 3">
    <name type="scientific">Burkholderia pseudomallei</name>
    <name type="common">Pseudomonas pseudomallei</name>
    <dbReference type="NCBI Taxonomy" id="28450"/>
    <lineage>
        <taxon>Bacteria</taxon>
        <taxon>Pseudomonadati</taxon>
        <taxon>Pseudomonadota</taxon>
        <taxon>Betaproteobacteria</taxon>
        <taxon>Burkholderiales</taxon>
        <taxon>Burkholderiaceae</taxon>
        <taxon>Burkholderia</taxon>
        <taxon>pseudomallei group</taxon>
    </lineage>
</organism>
<keyword evidence="1" id="KW-0732">Signal</keyword>
<dbReference type="AlphaFoldDB" id="A0AA40MBG3"/>
<accession>A0AA40MBG3</accession>
<gene>
    <name evidence="2" type="ORF">Y036_2860</name>
</gene>
<proteinExistence type="predicted"/>
<evidence type="ECO:0000313" key="3">
    <source>
        <dbReference type="Proteomes" id="UP000030475"/>
    </source>
</evidence>
<dbReference type="EMBL" id="JQIM01000010">
    <property type="protein sequence ID" value="KGX06950.1"/>
    <property type="molecule type" value="Genomic_DNA"/>
</dbReference>
<dbReference type="RefSeq" id="WP_155033583.1">
    <property type="nucleotide sequence ID" value="NZ_KN323088.1"/>
</dbReference>